<evidence type="ECO:0000256" key="1">
    <source>
        <dbReference type="ARBA" id="ARBA00004162"/>
    </source>
</evidence>
<dbReference type="InterPro" id="IPR018920">
    <property type="entry name" value="EssA/YueC"/>
</dbReference>
<reference evidence="10" key="1">
    <citation type="submission" date="2016-09" db="EMBL/GenBank/DDBJ databases">
        <title>Pumicin NI04, a novel antimicrobial peptide from Bacillus pumilus, is homologous to the EsxA virulence determinant.</title>
        <authorList>
            <person name="Felek A."/>
            <person name="Upton M."/>
        </authorList>
    </citation>
    <scope>NUCLEOTIDE SEQUENCE</scope>
    <source>
        <strain evidence="10">Strain</strain>
    </source>
</reference>
<evidence type="ECO:0000313" key="10">
    <source>
        <dbReference type="EMBL" id="SCW25772.1"/>
    </source>
</evidence>
<organism evidence="10">
    <name type="scientific">Bacillus pumilus</name>
    <name type="common">Bacillus mesentericus</name>
    <dbReference type="NCBI Taxonomy" id="1408"/>
    <lineage>
        <taxon>Bacteria</taxon>
        <taxon>Bacillati</taxon>
        <taxon>Bacillota</taxon>
        <taxon>Bacilli</taxon>
        <taxon>Bacillales</taxon>
        <taxon>Bacillaceae</taxon>
        <taxon>Bacillus</taxon>
    </lineage>
</organism>
<gene>
    <name evidence="10" type="primary">BPJ_03050</name>
</gene>
<dbReference type="GO" id="GO:0005886">
    <property type="term" value="C:plasma membrane"/>
    <property type="evidence" value="ECO:0007669"/>
    <property type="project" value="UniProtKB-SubCell"/>
</dbReference>
<dbReference type="InterPro" id="IPR034026">
    <property type="entry name" value="EssA"/>
</dbReference>
<name>A0A1G4P1V5_BACPU</name>
<comment type="similarity">
    <text evidence="2">Belongs to the EssA family.</text>
</comment>
<keyword evidence="3" id="KW-1003">Cell membrane</keyword>
<feature type="signal peptide" evidence="9">
    <location>
        <begin position="1"/>
        <end position="29"/>
    </location>
</feature>
<sequence length="165" mass="18167" precursor="true">MSLMRLNLFVKGMALGVISLFLLSPAAFAATGEDTDTNVKPNEYQEKNLNINSSILRDQTKYEQSKTTSKVKTDIHFADPPKTSGGQLAPQLFSDLKENPPKTPARMMKEMNISFSDSAVSTPSGDDHEKQRSALLPIIFGILIAFGIIVMIILIPKVNVKTEKK</sequence>
<evidence type="ECO:0000256" key="5">
    <source>
        <dbReference type="ARBA" id="ARBA00022989"/>
    </source>
</evidence>
<evidence type="ECO:0000256" key="9">
    <source>
        <dbReference type="SAM" id="SignalP"/>
    </source>
</evidence>
<evidence type="ECO:0000256" key="8">
    <source>
        <dbReference type="SAM" id="Phobius"/>
    </source>
</evidence>
<evidence type="ECO:0000256" key="4">
    <source>
        <dbReference type="ARBA" id="ARBA00022692"/>
    </source>
</evidence>
<evidence type="ECO:0000256" key="7">
    <source>
        <dbReference type="SAM" id="MobiDB-lite"/>
    </source>
</evidence>
<keyword evidence="6 8" id="KW-0472">Membrane</keyword>
<protein>
    <submittedName>
        <fullName evidence="10">Type VII secretion protein EssA</fullName>
    </submittedName>
</protein>
<proteinExistence type="inferred from homology"/>
<evidence type="ECO:0000256" key="6">
    <source>
        <dbReference type="ARBA" id="ARBA00023136"/>
    </source>
</evidence>
<accession>A0A1G4P1V5</accession>
<dbReference type="EMBL" id="LT627611">
    <property type="protein sequence ID" value="SCW25772.1"/>
    <property type="molecule type" value="Genomic_DNA"/>
</dbReference>
<keyword evidence="4 8" id="KW-0812">Transmembrane</keyword>
<keyword evidence="9" id="KW-0732">Signal</keyword>
<feature type="chain" id="PRO_5009237670" evidence="9">
    <location>
        <begin position="30"/>
        <end position="165"/>
    </location>
</feature>
<dbReference type="PATRIC" id="fig|1408.110.peg.3107"/>
<evidence type="ECO:0000256" key="3">
    <source>
        <dbReference type="ARBA" id="ARBA00022475"/>
    </source>
</evidence>
<dbReference type="Pfam" id="PF10661">
    <property type="entry name" value="EssA"/>
    <property type="match status" value="1"/>
</dbReference>
<evidence type="ECO:0000256" key="2">
    <source>
        <dbReference type="ARBA" id="ARBA00008570"/>
    </source>
</evidence>
<feature type="transmembrane region" description="Helical" evidence="8">
    <location>
        <begin position="134"/>
        <end position="155"/>
    </location>
</feature>
<dbReference type="NCBIfam" id="TIGR03927">
    <property type="entry name" value="T7SS_EssA_Firm"/>
    <property type="match status" value="1"/>
</dbReference>
<dbReference type="AlphaFoldDB" id="A0A1G4P1V5"/>
<keyword evidence="5 8" id="KW-1133">Transmembrane helix</keyword>
<comment type="subcellular location">
    <subcellularLocation>
        <location evidence="1">Cell membrane</location>
        <topology evidence="1">Single-pass membrane protein</topology>
    </subcellularLocation>
</comment>
<feature type="region of interest" description="Disordered" evidence="7">
    <location>
        <begin position="62"/>
        <end position="89"/>
    </location>
</feature>